<sequence>MVEHDWCSRRWGHSVRWQITQPSLSRVAPPFCPPRYLPLPLVMSPLQAVGQSQMPPLHEQAFLFTAAAASTAVDGGLLKIRLFRSYQPPAHVVPPSMRHPTNRTPTVASFKLDISMQRDLFISLTPISFSVLTSLIDSVANNMPVVPTHDAVTNQIMDIQKTPLLQRLSALLDSCSMKTARIKLMLVEDDADHALPVILSLSAESFNLDGVFRGTADWSTASLTATLKWLDICWDKPASQLSSAFAFKFLSSPSSVNCVLSTTSEPACSNSTTSFLRVHLTPGPRFLFPIGSTVTQDILALLHAFLEPTILGPRRTPARQLNAGWSTPKVQVFRDDLRTNTLFQFLTVTESASSERRLLPYEVVFCSPTERRDCIAMVWAYPLPRQPVRLQLSPIPIACRDEGLLDTCEIELSCELQYLDEDSGDFSTYREFLICESQSTEVPLPGVTTAGCESEPSAFMPPQQWLQYQGALEVAAMVTPDSNFSWGGGLNRQTTDSLNEFRKRMEDDWSSGWSNKTGRSLSLKYPITGHAVSSSVRPHPPALTPSDAYCSADFELMQMECTAFSLALRFPCPLTESSSPNKPFLACSARSIVAWLFTPHWTHLEPLFKITRTGLLYAPSFTGAPCGSLWSCAAETCRLEFSNEVLFALGWLTDRLKEFTQSTTNYCPGWMIRNNTDKEIVVEQCLPRHKMGSHPDETSSAQTLVCLQSLQNIHRLHLSPGECHVWRPSNLLFPSGLTGRMSHKQITLRLGLLDSWGCSKVSLPTVASLGET</sequence>
<dbReference type="STRING" id="70667.A0A183TQU9"/>
<evidence type="ECO:0000313" key="2">
    <source>
        <dbReference type="Proteomes" id="UP000275846"/>
    </source>
</evidence>
<dbReference type="AlphaFoldDB" id="A0A183TQU9"/>
<dbReference type="InterPro" id="IPR039782">
    <property type="entry name" value="VPS13B"/>
</dbReference>
<dbReference type="OrthoDB" id="10545694at2759"/>
<dbReference type="PANTHER" id="PTHR12517">
    <property type="entry name" value="VACUOLAR PROTEIN SORTING-ASSOCIATED PROTEIN 13B"/>
    <property type="match status" value="1"/>
</dbReference>
<dbReference type="WBParaSite" id="SSLN_0001956401-mRNA-1">
    <property type="protein sequence ID" value="SSLN_0001956401-mRNA-1"/>
    <property type="gene ID" value="SSLN_0001956401"/>
</dbReference>
<name>A0A183TQU9_SCHSO</name>
<evidence type="ECO:0000313" key="1">
    <source>
        <dbReference type="EMBL" id="VDM05232.1"/>
    </source>
</evidence>
<proteinExistence type="predicted"/>
<keyword evidence="2" id="KW-1185">Reference proteome</keyword>
<evidence type="ECO:0000313" key="3">
    <source>
        <dbReference type="WBParaSite" id="SSLN_0001956401-mRNA-1"/>
    </source>
</evidence>
<reference evidence="3" key="1">
    <citation type="submission" date="2016-06" db="UniProtKB">
        <authorList>
            <consortium name="WormBaseParasite"/>
        </authorList>
    </citation>
    <scope>IDENTIFICATION</scope>
</reference>
<protein>
    <submittedName>
        <fullName evidence="1 3">Uncharacterized protein</fullName>
    </submittedName>
</protein>
<reference evidence="1 2" key="2">
    <citation type="submission" date="2018-11" db="EMBL/GenBank/DDBJ databases">
        <authorList>
            <consortium name="Pathogen Informatics"/>
        </authorList>
    </citation>
    <scope>NUCLEOTIDE SEQUENCE [LARGE SCALE GENOMIC DNA]</scope>
    <source>
        <strain evidence="1 2">NST_G2</strain>
    </source>
</reference>
<dbReference type="PANTHER" id="PTHR12517:SF0">
    <property type="entry name" value="INTERMEMBRANE LIPID TRANSFER PROTEIN VPS13B"/>
    <property type="match status" value="1"/>
</dbReference>
<gene>
    <name evidence="1" type="ORF">SSLN_LOCUS18846</name>
</gene>
<accession>A0A183TQU9</accession>
<dbReference type="Proteomes" id="UP000275846">
    <property type="component" value="Unassembled WGS sequence"/>
</dbReference>
<dbReference type="EMBL" id="UYSU01045509">
    <property type="protein sequence ID" value="VDM05232.1"/>
    <property type="molecule type" value="Genomic_DNA"/>
</dbReference>
<organism evidence="3">
    <name type="scientific">Schistocephalus solidus</name>
    <name type="common">Tapeworm</name>
    <dbReference type="NCBI Taxonomy" id="70667"/>
    <lineage>
        <taxon>Eukaryota</taxon>
        <taxon>Metazoa</taxon>
        <taxon>Spiralia</taxon>
        <taxon>Lophotrochozoa</taxon>
        <taxon>Platyhelminthes</taxon>
        <taxon>Cestoda</taxon>
        <taxon>Eucestoda</taxon>
        <taxon>Diphyllobothriidea</taxon>
        <taxon>Diphyllobothriidae</taxon>
        <taxon>Schistocephalus</taxon>
    </lineage>
</organism>